<dbReference type="SUPFAM" id="SSF46785">
    <property type="entry name" value="Winged helix' DNA-binding domain"/>
    <property type="match status" value="1"/>
</dbReference>
<dbReference type="Proteomes" id="UP000033618">
    <property type="component" value="Unassembled WGS sequence"/>
</dbReference>
<dbReference type="PROSITE" id="PS50987">
    <property type="entry name" value="HTH_ARSR_2"/>
    <property type="match status" value="1"/>
</dbReference>
<dbReference type="GO" id="GO:0046685">
    <property type="term" value="P:response to arsenic-containing substance"/>
    <property type="evidence" value="ECO:0007669"/>
    <property type="project" value="UniProtKB-KW"/>
</dbReference>
<dbReference type="GO" id="GO:0003677">
    <property type="term" value="F:DNA binding"/>
    <property type="evidence" value="ECO:0007669"/>
    <property type="project" value="UniProtKB-KW"/>
</dbReference>
<evidence type="ECO:0000256" key="3">
    <source>
        <dbReference type="ARBA" id="ARBA00023125"/>
    </source>
</evidence>
<dbReference type="InterPro" id="IPR018334">
    <property type="entry name" value="ArsR_HTH"/>
</dbReference>
<keyword evidence="7" id="KW-1185">Reference proteome</keyword>
<sequence length="114" mass="12512">MNRYSDMWDAVAQLFRLLGDASRLRIVAACLDVPVCVSDIALATGLSPSLVSHHLRLLRGAGVVRGERRGKQIFYCAADEHVRRMVRDMHVHALECAPTLQAVSLDGETEGLSV</sequence>
<keyword evidence="2" id="KW-0805">Transcription regulation</keyword>
<dbReference type="EMBL" id="LAQU01000076">
    <property type="protein sequence ID" value="KKB61079.1"/>
    <property type="molecule type" value="Genomic_DNA"/>
</dbReference>
<dbReference type="PANTHER" id="PTHR33154:SF18">
    <property type="entry name" value="ARSENICAL RESISTANCE OPERON REPRESSOR"/>
    <property type="match status" value="1"/>
</dbReference>
<keyword evidence="4" id="KW-0804">Transcription</keyword>
<keyword evidence="3" id="KW-0238">DNA-binding</keyword>
<dbReference type="InterPro" id="IPR036390">
    <property type="entry name" value="WH_DNA-bd_sf"/>
</dbReference>
<dbReference type="PRINTS" id="PR00778">
    <property type="entry name" value="HTHARSR"/>
</dbReference>
<dbReference type="OrthoDB" id="9796124at2"/>
<evidence type="ECO:0000256" key="1">
    <source>
        <dbReference type="ARBA" id="ARBA00022849"/>
    </source>
</evidence>
<organism evidence="6 7">
    <name type="scientific">Robbsia andropogonis</name>
    <dbReference type="NCBI Taxonomy" id="28092"/>
    <lineage>
        <taxon>Bacteria</taxon>
        <taxon>Pseudomonadati</taxon>
        <taxon>Pseudomonadota</taxon>
        <taxon>Betaproteobacteria</taxon>
        <taxon>Burkholderiales</taxon>
        <taxon>Burkholderiaceae</taxon>
        <taxon>Robbsia</taxon>
    </lineage>
</organism>
<dbReference type="Pfam" id="PF01022">
    <property type="entry name" value="HTH_5"/>
    <property type="match status" value="1"/>
</dbReference>
<feature type="domain" description="HTH arsR-type" evidence="5">
    <location>
        <begin position="3"/>
        <end position="97"/>
    </location>
</feature>
<reference evidence="6 7" key="1">
    <citation type="submission" date="2015-03" db="EMBL/GenBank/DDBJ databases">
        <title>Draft Genome Sequence of Burkholderia andropogonis type strain ICMP2807, isolated from Sorghum bicolor.</title>
        <authorList>
            <person name="Lopes-Santos L."/>
            <person name="Castro D.B."/>
            <person name="Ottoboni L.M."/>
            <person name="Park D."/>
            <person name="Weirc B.S."/>
            <person name="Destefano S.A."/>
        </authorList>
    </citation>
    <scope>NUCLEOTIDE SEQUENCE [LARGE SCALE GENOMIC DNA]</scope>
    <source>
        <strain evidence="6 7">ICMP2807</strain>
    </source>
</reference>
<dbReference type="SMART" id="SM00418">
    <property type="entry name" value="HTH_ARSR"/>
    <property type="match status" value="1"/>
</dbReference>
<dbReference type="AlphaFoldDB" id="A0A0F5JTY3"/>
<protein>
    <recommendedName>
        <fullName evidence="5">HTH arsR-type domain-containing protein</fullName>
    </recommendedName>
</protein>
<evidence type="ECO:0000256" key="4">
    <source>
        <dbReference type="ARBA" id="ARBA00023163"/>
    </source>
</evidence>
<dbReference type="PANTHER" id="PTHR33154">
    <property type="entry name" value="TRANSCRIPTIONAL REGULATOR, ARSR FAMILY"/>
    <property type="match status" value="1"/>
</dbReference>
<name>A0A0F5JTY3_9BURK</name>
<dbReference type="InterPro" id="IPR001845">
    <property type="entry name" value="HTH_ArsR_DNA-bd_dom"/>
</dbReference>
<proteinExistence type="predicted"/>
<evidence type="ECO:0000313" key="6">
    <source>
        <dbReference type="EMBL" id="KKB61079.1"/>
    </source>
</evidence>
<evidence type="ECO:0000256" key="2">
    <source>
        <dbReference type="ARBA" id="ARBA00023015"/>
    </source>
</evidence>
<accession>A0A0F5JTY3</accession>
<dbReference type="PATRIC" id="fig|28092.6.peg.5970"/>
<comment type="caution">
    <text evidence="6">The sequence shown here is derived from an EMBL/GenBank/DDBJ whole genome shotgun (WGS) entry which is preliminary data.</text>
</comment>
<keyword evidence="1" id="KW-0059">Arsenical resistance</keyword>
<dbReference type="InterPro" id="IPR051081">
    <property type="entry name" value="HTH_MetalResp_TranReg"/>
</dbReference>
<evidence type="ECO:0000313" key="7">
    <source>
        <dbReference type="Proteomes" id="UP000033618"/>
    </source>
</evidence>
<evidence type="ECO:0000259" key="5">
    <source>
        <dbReference type="PROSITE" id="PS50987"/>
    </source>
</evidence>
<dbReference type="GO" id="GO:0003700">
    <property type="term" value="F:DNA-binding transcription factor activity"/>
    <property type="evidence" value="ECO:0007669"/>
    <property type="project" value="InterPro"/>
</dbReference>
<dbReference type="NCBIfam" id="NF033788">
    <property type="entry name" value="HTH_metalloreg"/>
    <property type="match status" value="1"/>
</dbReference>
<gene>
    <name evidence="6" type="ORF">WM40_25285</name>
</gene>
<dbReference type="InterPro" id="IPR036388">
    <property type="entry name" value="WH-like_DNA-bd_sf"/>
</dbReference>
<dbReference type="CDD" id="cd00090">
    <property type="entry name" value="HTH_ARSR"/>
    <property type="match status" value="1"/>
</dbReference>
<dbReference type="InterPro" id="IPR011991">
    <property type="entry name" value="ArsR-like_HTH"/>
</dbReference>
<dbReference type="Gene3D" id="1.10.10.10">
    <property type="entry name" value="Winged helix-like DNA-binding domain superfamily/Winged helix DNA-binding domain"/>
    <property type="match status" value="1"/>
</dbReference>
<dbReference type="PROSITE" id="PS00846">
    <property type="entry name" value="HTH_ARSR_1"/>
    <property type="match status" value="1"/>
</dbReference>